<dbReference type="GO" id="GO:0004315">
    <property type="term" value="F:3-oxoacyl-[acyl-carrier-protein] synthase activity"/>
    <property type="evidence" value="ECO:0007669"/>
    <property type="project" value="UniProtKB-EC"/>
</dbReference>
<dbReference type="Pfam" id="PF00109">
    <property type="entry name" value="ketoacyl-synt"/>
    <property type="match status" value="1"/>
</dbReference>
<sequence>MKRAVITGLGIVSSIGNNQQEVLASLREGRSGITFSQELKDSGMRSHVWGNVKLDTNGLIDRKVVRFMSDASIYAYLSMEQAVADAGLAADVYQNNPRVGLIAGSGGGSPRFQVFGADAMRSPRGLKAVGPYVVTKAMASGVSACLATPFKIHGVNYSISSACATSAHCIGNAVEQIQLGKQDIVFAGGGEELCWEMACEFDAMGALSTKYNDDPSKASRTYDASRDGFVIAGGGGMVVVEELEHALARGAHIYAEIVGYGATSDGADMVAPSGEGAVRCMQMAMHGVDTPIDYLNSHGTSTPVGDVKELGAIREVFGDNSPAISATKAMTGHSLGAAGVQEAIYSLLMLEHGFIAPSINIEEMDEKAAGLNIVTEATERELTTVMSNSFGFGGTNATLVMRKLKA</sequence>
<dbReference type="RefSeq" id="WP_103775346.1">
    <property type="nucleotide sequence ID" value="NZ_PQLX01000001.1"/>
</dbReference>
<evidence type="ECO:0000256" key="11">
    <source>
        <dbReference type="ARBA" id="ARBA00023160"/>
    </source>
</evidence>
<dbReference type="PROSITE" id="PS52004">
    <property type="entry name" value="KS3_2"/>
    <property type="match status" value="1"/>
</dbReference>
<proteinExistence type="inferred from homology"/>
<evidence type="ECO:0000259" key="19">
    <source>
        <dbReference type="PROSITE" id="PS52004"/>
    </source>
</evidence>
<dbReference type="InterPro" id="IPR020841">
    <property type="entry name" value="PKS_Beta-ketoAc_synthase_dom"/>
</dbReference>
<dbReference type="Proteomes" id="UP000237003">
    <property type="component" value="Unassembled WGS sequence"/>
</dbReference>
<dbReference type="NCBIfam" id="NF005935">
    <property type="entry name" value="PRK07967.1"/>
    <property type="match status" value="1"/>
</dbReference>
<comment type="subunit">
    <text evidence="4">Homodimer.</text>
</comment>
<dbReference type="Pfam" id="PF02801">
    <property type="entry name" value="Ketoacyl-synt_C"/>
    <property type="match status" value="1"/>
</dbReference>
<evidence type="ECO:0000256" key="2">
    <source>
        <dbReference type="ARBA" id="ARBA00005194"/>
    </source>
</evidence>
<keyword evidence="6" id="KW-0963">Cytoplasm</keyword>
<dbReference type="InterPro" id="IPR014031">
    <property type="entry name" value="Ketoacyl_synth_C"/>
</dbReference>
<evidence type="ECO:0000256" key="14">
    <source>
        <dbReference type="ARBA" id="ARBA00041620"/>
    </source>
</evidence>
<dbReference type="Gene3D" id="3.40.47.10">
    <property type="match status" value="2"/>
</dbReference>
<comment type="pathway">
    <text evidence="2">Lipid metabolism; fatty acid biosynthesis.</text>
</comment>
<comment type="catalytic activity">
    <reaction evidence="16">
        <text>(3Z)-decenoyl-[ACP] + malonyl-[ACP] + H(+) = 3-oxo-(5Z)-dodecenoyl-[ACP] + holo-[ACP] + CO2</text>
        <dbReference type="Rhea" id="RHEA:54940"/>
        <dbReference type="Rhea" id="RHEA-COMP:9623"/>
        <dbReference type="Rhea" id="RHEA-COMP:9685"/>
        <dbReference type="Rhea" id="RHEA-COMP:9927"/>
        <dbReference type="Rhea" id="RHEA-COMP:14042"/>
        <dbReference type="ChEBI" id="CHEBI:15378"/>
        <dbReference type="ChEBI" id="CHEBI:16526"/>
        <dbReference type="ChEBI" id="CHEBI:64479"/>
        <dbReference type="ChEBI" id="CHEBI:78449"/>
        <dbReference type="ChEBI" id="CHEBI:78798"/>
        <dbReference type="ChEBI" id="CHEBI:138410"/>
    </reaction>
    <physiologicalReaction direction="left-to-right" evidence="16">
        <dbReference type="Rhea" id="RHEA:54941"/>
    </physiologicalReaction>
</comment>
<evidence type="ECO:0000256" key="17">
    <source>
        <dbReference type="ARBA" id="ARBA00048506"/>
    </source>
</evidence>
<keyword evidence="7" id="KW-0444">Lipid biosynthesis</keyword>
<evidence type="ECO:0000256" key="3">
    <source>
        <dbReference type="ARBA" id="ARBA00008467"/>
    </source>
</evidence>
<evidence type="ECO:0000256" key="5">
    <source>
        <dbReference type="ARBA" id="ARBA00013191"/>
    </source>
</evidence>
<evidence type="ECO:0000256" key="15">
    <source>
        <dbReference type="ARBA" id="ARBA00042143"/>
    </source>
</evidence>
<evidence type="ECO:0000256" key="12">
    <source>
        <dbReference type="ARBA" id="ARBA00023315"/>
    </source>
</evidence>
<dbReference type="SUPFAM" id="SSF53901">
    <property type="entry name" value="Thiolase-like"/>
    <property type="match status" value="2"/>
</dbReference>
<dbReference type="STRING" id="35703.AL524_10480"/>
<evidence type="ECO:0000256" key="16">
    <source>
        <dbReference type="ARBA" id="ARBA00048121"/>
    </source>
</evidence>
<dbReference type="PANTHER" id="PTHR11712">
    <property type="entry name" value="POLYKETIDE SYNTHASE-RELATED"/>
    <property type="match status" value="1"/>
</dbReference>
<dbReference type="EMBL" id="PQLX01000001">
    <property type="protein sequence ID" value="POU68436.1"/>
    <property type="molecule type" value="Genomic_DNA"/>
</dbReference>
<name>A0A2S4S3L1_CITAM</name>
<dbReference type="FunFam" id="3.40.47.10:FF:000005">
    <property type="entry name" value="3-oxoacyl-[acyl-carrier-protein] synthase I"/>
    <property type="match status" value="1"/>
</dbReference>
<evidence type="ECO:0000313" key="20">
    <source>
        <dbReference type="EMBL" id="POU68436.1"/>
    </source>
</evidence>
<feature type="domain" description="Ketosynthase family 3 (KS3)" evidence="19">
    <location>
        <begin position="1"/>
        <end position="403"/>
    </location>
</feature>
<keyword evidence="12" id="KW-0012">Acyltransferase</keyword>
<dbReference type="OrthoDB" id="9808669at2"/>
<dbReference type="InterPro" id="IPR018201">
    <property type="entry name" value="Ketoacyl_synth_AS"/>
</dbReference>
<evidence type="ECO:0000256" key="6">
    <source>
        <dbReference type="ARBA" id="ARBA00022490"/>
    </source>
</evidence>
<dbReference type="SMART" id="SM00825">
    <property type="entry name" value="PKS_KS"/>
    <property type="match status" value="1"/>
</dbReference>
<dbReference type="UniPathway" id="UPA00094"/>
<evidence type="ECO:0000256" key="18">
    <source>
        <dbReference type="RuleBase" id="RU003694"/>
    </source>
</evidence>
<evidence type="ECO:0000256" key="7">
    <source>
        <dbReference type="ARBA" id="ARBA00022516"/>
    </source>
</evidence>
<evidence type="ECO:0000256" key="13">
    <source>
        <dbReference type="ARBA" id="ARBA00039450"/>
    </source>
</evidence>
<dbReference type="EC" id="2.3.1.41" evidence="5"/>
<reference evidence="20 21" key="1">
    <citation type="submission" date="2018-01" db="EMBL/GenBank/DDBJ databases">
        <title>Complete genome sequences of 14 Citrobacter spp. isolated from plant in Canada.</title>
        <authorList>
            <person name="Bhandare S.G."/>
            <person name="Colavecchio A."/>
            <person name="Jeukens J."/>
            <person name="Emond-Rheault J.-G."/>
            <person name="Freschi L."/>
            <person name="Hamel J."/>
            <person name="Kukavica-Ibrulj I."/>
            <person name="Levesque R."/>
            <person name="Goodridge L."/>
        </authorList>
    </citation>
    <scope>NUCLEOTIDE SEQUENCE [LARGE SCALE GENOMIC DNA]</scope>
    <source>
        <strain evidence="20 21">S1285</strain>
    </source>
</reference>
<evidence type="ECO:0000256" key="8">
    <source>
        <dbReference type="ARBA" id="ARBA00022679"/>
    </source>
</evidence>
<evidence type="ECO:0000313" key="21">
    <source>
        <dbReference type="Proteomes" id="UP000237003"/>
    </source>
</evidence>
<dbReference type="GO" id="GO:0006633">
    <property type="term" value="P:fatty acid biosynthetic process"/>
    <property type="evidence" value="ECO:0007669"/>
    <property type="project" value="UniProtKB-UniPathway"/>
</dbReference>
<dbReference type="CDD" id="cd00834">
    <property type="entry name" value="KAS_I_II"/>
    <property type="match status" value="1"/>
</dbReference>
<comment type="caution">
    <text evidence="20">The sequence shown here is derived from an EMBL/GenBank/DDBJ whole genome shotgun (WGS) entry which is preliminary data.</text>
</comment>
<keyword evidence="8 18" id="KW-0808">Transferase</keyword>
<dbReference type="FunFam" id="3.40.47.10:FF:000006">
    <property type="entry name" value="3-oxoacyl-[acyl-carrier-protein] synthase I"/>
    <property type="match status" value="1"/>
</dbReference>
<dbReference type="InterPro" id="IPR016039">
    <property type="entry name" value="Thiolase-like"/>
</dbReference>
<protein>
    <recommendedName>
        <fullName evidence="13">3-oxoacyl-[acyl-carrier-protein] synthase 1</fullName>
        <ecNumber evidence="5">2.3.1.41</ecNumber>
    </recommendedName>
    <alternativeName>
        <fullName evidence="14">3-oxoacyl-[acyl-carrier-protein] synthase I</fullName>
    </alternativeName>
    <alternativeName>
        <fullName evidence="15">Beta-ketoacyl-ACP synthase I</fullName>
    </alternativeName>
</protein>
<accession>A0A2S4S3L1</accession>
<keyword evidence="10" id="KW-0443">Lipid metabolism</keyword>
<dbReference type="InterPro" id="IPR000794">
    <property type="entry name" value="Beta-ketoacyl_synthase"/>
</dbReference>
<comment type="subcellular location">
    <subcellularLocation>
        <location evidence="1">Cytoplasm</location>
    </subcellularLocation>
</comment>
<dbReference type="InterPro" id="IPR014030">
    <property type="entry name" value="Ketoacyl_synth_N"/>
</dbReference>
<dbReference type="AlphaFoldDB" id="A0A2S4S3L1"/>
<organism evidence="20 21">
    <name type="scientific">Citrobacter amalonaticus</name>
    <dbReference type="NCBI Taxonomy" id="35703"/>
    <lineage>
        <taxon>Bacteria</taxon>
        <taxon>Pseudomonadati</taxon>
        <taxon>Pseudomonadota</taxon>
        <taxon>Gammaproteobacteria</taxon>
        <taxon>Enterobacterales</taxon>
        <taxon>Enterobacteriaceae</taxon>
        <taxon>Citrobacter</taxon>
    </lineage>
</organism>
<comment type="similarity">
    <text evidence="3 18">Belongs to the thiolase-like superfamily. Beta-ketoacyl-ACP synthases family.</text>
</comment>
<evidence type="ECO:0000256" key="1">
    <source>
        <dbReference type="ARBA" id="ARBA00004496"/>
    </source>
</evidence>
<evidence type="ECO:0000256" key="4">
    <source>
        <dbReference type="ARBA" id="ARBA00011738"/>
    </source>
</evidence>
<keyword evidence="9" id="KW-0276">Fatty acid metabolism</keyword>
<gene>
    <name evidence="20" type="ORF">C3430_05050</name>
</gene>
<comment type="catalytic activity">
    <reaction evidence="17">
        <text>a fatty acyl-[ACP] + malonyl-[ACP] + H(+) = a 3-oxoacyl-[ACP] + holo-[ACP] + CO2</text>
        <dbReference type="Rhea" id="RHEA:22836"/>
        <dbReference type="Rhea" id="RHEA-COMP:9623"/>
        <dbReference type="Rhea" id="RHEA-COMP:9685"/>
        <dbReference type="Rhea" id="RHEA-COMP:9916"/>
        <dbReference type="Rhea" id="RHEA-COMP:14125"/>
        <dbReference type="ChEBI" id="CHEBI:15378"/>
        <dbReference type="ChEBI" id="CHEBI:16526"/>
        <dbReference type="ChEBI" id="CHEBI:64479"/>
        <dbReference type="ChEBI" id="CHEBI:78449"/>
        <dbReference type="ChEBI" id="CHEBI:78776"/>
        <dbReference type="ChEBI" id="CHEBI:138651"/>
        <dbReference type="EC" id="2.3.1.41"/>
    </reaction>
    <physiologicalReaction direction="left-to-right" evidence="17">
        <dbReference type="Rhea" id="RHEA:22837"/>
    </physiologicalReaction>
</comment>
<evidence type="ECO:0000256" key="10">
    <source>
        <dbReference type="ARBA" id="ARBA00023098"/>
    </source>
</evidence>
<dbReference type="GO" id="GO:0005829">
    <property type="term" value="C:cytosol"/>
    <property type="evidence" value="ECO:0007669"/>
    <property type="project" value="TreeGrafter"/>
</dbReference>
<dbReference type="PROSITE" id="PS00606">
    <property type="entry name" value="KS3_1"/>
    <property type="match status" value="1"/>
</dbReference>
<dbReference type="PANTHER" id="PTHR11712:SF306">
    <property type="entry name" value="3-OXOACYL-[ACYL-CARRIER-PROTEIN] SYNTHASE 1"/>
    <property type="match status" value="1"/>
</dbReference>
<evidence type="ECO:0000256" key="9">
    <source>
        <dbReference type="ARBA" id="ARBA00022832"/>
    </source>
</evidence>
<keyword evidence="11" id="KW-0275">Fatty acid biosynthesis</keyword>